<accession>A0A7W2M4F2</accession>
<keyword evidence="1" id="KW-0175">Coiled coil</keyword>
<protein>
    <submittedName>
        <fullName evidence="3">PorP/SprF family type IX secretion system membrane protein</fullName>
    </submittedName>
</protein>
<evidence type="ECO:0000256" key="2">
    <source>
        <dbReference type="SAM" id="MobiDB-lite"/>
    </source>
</evidence>
<feature type="coiled-coil region" evidence="1">
    <location>
        <begin position="443"/>
        <end position="667"/>
    </location>
</feature>
<name>A0A7W2M4F2_9FLAO</name>
<reference evidence="3 4" key="1">
    <citation type="submission" date="2020-07" db="EMBL/GenBank/DDBJ databases">
        <title>Bacterium isolated from marine sediment.</title>
        <authorList>
            <person name="Shang D."/>
        </authorList>
    </citation>
    <scope>NUCLEOTIDE SEQUENCE [LARGE SCALE GENOMIC DNA]</scope>
    <source>
        <strain evidence="3 4">F6074</strain>
    </source>
</reference>
<feature type="compositionally biased region" description="Basic and acidic residues" evidence="2">
    <location>
        <begin position="370"/>
        <end position="395"/>
    </location>
</feature>
<dbReference type="PANTHER" id="PTHR34403:SF16">
    <property type="entry name" value="GLYCINE, ALANINE AND ASPARAGINE-RICH PROTEIN-LIKE"/>
    <property type="match status" value="1"/>
</dbReference>
<dbReference type="Pfam" id="PF11751">
    <property type="entry name" value="PorP_SprF"/>
    <property type="match status" value="1"/>
</dbReference>
<feature type="region of interest" description="Disordered" evidence="2">
    <location>
        <begin position="344"/>
        <end position="440"/>
    </location>
</feature>
<feature type="compositionally biased region" description="Polar residues" evidence="2">
    <location>
        <begin position="408"/>
        <end position="422"/>
    </location>
</feature>
<dbReference type="PANTHER" id="PTHR34403">
    <property type="entry name" value="TOL-PAL SYSTEM PROTEIN TOLA"/>
    <property type="match status" value="1"/>
</dbReference>
<gene>
    <name evidence="3" type="ORF">H3Z82_07120</name>
</gene>
<dbReference type="InterPro" id="IPR019861">
    <property type="entry name" value="PorP/SprF_Bacteroidetes"/>
</dbReference>
<proteinExistence type="predicted"/>
<organism evidence="3 4">
    <name type="scientific">Gelidibacter maritimus</name>
    <dbReference type="NCBI Taxonomy" id="2761487"/>
    <lineage>
        <taxon>Bacteria</taxon>
        <taxon>Pseudomonadati</taxon>
        <taxon>Bacteroidota</taxon>
        <taxon>Flavobacteriia</taxon>
        <taxon>Flavobacteriales</taxon>
        <taxon>Flavobacteriaceae</taxon>
        <taxon>Gelidibacter</taxon>
    </lineage>
</organism>
<dbReference type="AlphaFoldDB" id="A0A7W2M4F2"/>
<evidence type="ECO:0000313" key="4">
    <source>
        <dbReference type="Proteomes" id="UP000541857"/>
    </source>
</evidence>
<keyword evidence="4" id="KW-1185">Reference proteome</keyword>
<dbReference type="InterPro" id="IPR050972">
    <property type="entry name" value="SDr-like"/>
</dbReference>
<sequence>MKTFLLTIICSFCSIQMFYSQEEDGVVSLSIPVRNSLTYNRYTINPTFSFVREQNRYISVYNKREWVQFDDAPQTYLAGYYGRFAENIGAGVGVFQQDYGVLTTFGGLLNFAYNVRLKRDSNLTFGLNLGVYKSGINTGRVVTNFSDPSLEHVPSHLLLTVNPGINYGTKFLDFGASINNLILYNVQASELLNDDPRQTLQAHIMYTGYIYSGGFFDESKFSGLLRSEFGEEDTSISGIAMLTVPKGIWAQVGYNTVYGASAGLGLNITKQIAIEYNFEKALGDLTHFGPSHEITLAFKLNNNSYYDYSAEDEMSALINSDNKRVLASSKPRMDAETRAQLLAESSARREEVRERAKERAETRAQITAENRARIERQSEARLAAENKAKQEEQERAVANPTLVENAKSETIATTGSGENQPTETDESLDAQNKAKSESNVLTKRDAEAQAALAAQEKSKAEAKARADAQARLAAEAKAYNEAKERLAAETKAKADAEAKARAEAQARLAAEAKEAKEAQERLAAQTKAKEEAEAKLAAEAKARAEAQARLAAEAKAAKEAQERLAAQAKAKEEAEAKLAAEAKAKADAAAAKAKQGAEAQLALETKARLEAEQTAKLAAEEKAKQEAKAAQAAAMAESKAKQEAEALAKLEAENAALAEETEKEQEAVVNPTDALGISMKSLADMTEASKSTQDELLARFDAMVVSKNQDLKDLKEENDLREQGIFSAPKPFKSITEENNVLQAIRSDLDNMIDVNTERIKELEDLYAERIKVPTLKNDEVTLYYQKTIKTLKAEQARAIQTRTQLSTTLKGINEATEFERKRRIKRAAFNNEEDRYAQDRATLTRIKENTPLSPVPLKAEDFNFGEEQGNNIQIIKNVKNVESGYYVVVAVHNDAVSRDEFLTKAVAAGQSNIDFFYDVNTSRYFIYYKKLDSISAASEEMKTKGNQPYNGKMSIIKIEN</sequence>
<comment type="caution">
    <text evidence="3">The sequence shown here is derived from an EMBL/GenBank/DDBJ whole genome shotgun (WGS) entry which is preliminary data.</text>
</comment>
<evidence type="ECO:0000256" key="1">
    <source>
        <dbReference type="SAM" id="Coils"/>
    </source>
</evidence>
<dbReference type="NCBIfam" id="TIGR03519">
    <property type="entry name" value="T9SS_PorP_fam"/>
    <property type="match status" value="1"/>
</dbReference>
<evidence type="ECO:0000313" key="3">
    <source>
        <dbReference type="EMBL" id="MBA6152493.1"/>
    </source>
</evidence>
<dbReference type="Proteomes" id="UP000541857">
    <property type="component" value="Unassembled WGS sequence"/>
</dbReference>
<dbReference type="EMBL" id="JACGLT010000004">
    <property type="protein sequence ID" value="MBA6152493.1"/>
    <property type="molecule type" value="Genomic_DNA"/>
</dbReference>
<feature type="compositionally biased region" description="Basic and acidic residues" evidence="2">
    <location>
        <begin position="346"/>
        <end position="362"/>
    </location>
</feature>